<proteinExistence type="predicted"/>
<dbReference type="AlphaFoldDB" id="A0A0A9FY71"/>
<organism evidence="1">
    <name type="scientific">Arundo donax</name>
    <name type="common">Giant reed</name>
    <name type="synonym">Donax arundinaceus</name>
    <dbReference type="NCBI Taxonomy" id="35708"/>
    <lineage>
        <taxon>Eukaryota</taxon>
        <taxon>Viridiplantae</taxon>
        <taxon>Streptophyta</taxon>
        <taxon>Embryophyta</taxon>
        <taxon>Tracheophyta</taxon>
        <taxon>Spermatophyta</taxon>
        <taxon>Magnoliopsida</taxon>
        <taxon>Liliopsida</taxon>
        <taxon>Poales</taxon>
        <taxon>Poaceae</taxon>
        <taxon>PACMAD clade</taxon>
        <taxon>Arundinoideae</taxon>
        <taxon>Arundineae</taxon>
        <taxon>Arundo</taxon>
    </lineage>
</organism>
<reference evidence="1" key="2">
    <citation type="journal article" date="2015" name="Data Brief">
        <title>Shoot transcriptome of the giant reed, Arundo donax.</title>
        <authorList>
            <person name="Barrero R.A."/>
            <person name="Guerrero F.D."/>
            <person name="Moolhuijzen P."/>
            <person name="Goolsby J.A."/>
            <person name="Tidwell J."/>
            <person name="Bellgard S.E."/>
            <person name="Bellgard M.I."/>
        </authorList>
    </citation>
    <scope>NUCLEOTIDE SEQUENCE</scope>
    <source>
        <tissue evidence="1">Shoot tissue taken approximately 20 cm above the soil surface</tissue>
    </source>
</reference>
<protein>
    <submittedName>
        <fullName evidence="1">ExpB7</fullName>
    </submittedName>
</protein>
<sequence length="34" mass="3745">MSMMPAWRSWSLLPSLAMAPKAVPLRSKWKGATG</sequence>
<evidence type="ECO:0000313" key="1">
    <source>
        <dbReference type="EMBL" id="JAE17207.1"/>
    </source>
</evidence>
<reference evidence="1" key="1">
    <citation type="submission" date="2014-09" db="EMBL/GenBank/DDBJ databases">
        <authorList>
            <person name="Magalhaes I.L.F."/>
            <person name="Oliveira U."/>
            <person name="Santos F.R."/>
            <person name="Vidigal T.H.D.A."/>
            <person name="Brescovit A.D."/>
            <person name="Santos A.J."/>
        </authorList>
    </citation>
    <scope>NUCLEOTIDE SEQUENCE</scope>
    <source>
        <tissue evidence="1">Shoot tissue taken approximately 20 cm above the soil surface</tissue>
    </source>
</reference>
<dbReference type="EMBL" id="GBRH01180689">
    <property type="protein sequence ID" value="JAE17207.1"/>
    <property type="molecule type" value="Transcribed_RNA"/>
</dbReference>
<name>A0A0A9FY71_ARUDO</name>
<accession>A0A0A9FY71</accession>